<name>A0ABS3CQM4_9ALTE</name>
<dbReference type="Proteomes" id="UP000663992">
    <property type="component" value="Unassembled WGS sequence"/>
</dbReference>
<evidence type="ECO:0000313" key="2">
    <source>
        <dbReference type="Proteomes" id="UP000663992"/>
    </source>
</evidence>
<dbReference type="EMBL" id="JAFKCS010000004">
    <property type="protein sequence ID" value="MBN7819412.1"/>
    <property type="molecule type" value="Genomic_DNA"/>
</dbReference>
<evidence type="ECO:0008006" key="3">
    <source>
        <dbReference type="Google" id="ProtNLM"/>
    </source>
</evidence>
<accession>A0ABS3CQM4</accession>
<dbReference type="RefSeq" id="WP_206593240.1">
    <property type="nucleotide sequence ID" value="NZ_JAFKCS010000004.1"/>
</dbReference>
<evidence type="ECO:0000313" key="1">
    <source>
        <dbReference type="EMBL" id="MBN7819412.1"/>
    </source>
</evidence>
<organism evidence="1 2">
    <name type="scientific">Bowmanella yangjiangensis</name>
    <dbReference type="NCBI Taxonomy" id="2811230"/>
    <lineage>
        <taxon>Bacteria</taxon>
        <taxon>Pseudomonadati</taxon>
        <taxon>Pseudomonadota</taxon>
        <taxon>Gammaproteobacteria</taxon>
        <taxon>Alteromonadales</taxon>
        <taxon>Alteromonadaceae</taxon>
        <taxon>Bowmanella</taxon>
    </lineage>
</organism>
<comment type="caution">
    <text evidence="1">The sequence shown here is derived from an EMBL/GenBank/DDBJ whole genome shotgun (WGS) entry which is preliminary data.</text>
</comment>
<sequence length="137" mass="16045">MTSKNLLPSWQPGLARDAILEFIERVTHPESLDFVPQEQRIATFDNDGTLWPEKPDITELVFLKDLMRFDEPCSLPIGAGLRQKIKHWLHHIHDELIEHTDDIREYRYSPGDDTLAAAIAHGWTRVDMRRDWQQVFS</sequence>
<proteinExistence type="predicted"/>
<reference evidence="1 2" key="1">
    <citation type="submission" date="2021-03" db="EMBL/GenBank/DDBJ databases">
        <title>novel species isolated from a fishpond in China.</title>
        <authorList>
            <person name="Lu H."/>
            <person name="Cai Z."/>
        </authorList>
    </citation>
    <scope>NUCLEOTIDE SEQUENCE [LARGE SCALE GENOMIC DNA]</scope>
    <source>
        <strain evidence="1 2">Y57</strain>
    </source>
</reference>
<protein>
    <recommendedName>
        <fullName evidence="3">Haloacid dehalogenase</fullName>
    </recommendedName>
</protein>
<keyword evidence="2" id="KW-1185">Reference proteome</keyword>
<gene>
    <name evidence="1" type="ORF">J0A65_06020</name>
</gene>